<evidence type="ECO:0000256" key="1">
    <source>
        <dbReference type="ARBA" id="ARBA00007993"/>
    </source>
</evidence>
<dbReference type="InterPro" id="IPR004843">
    <property type="entry name" value="Calcineurin-like_PHP"/>
</dbReference>
<dbReference type="Pfam" id="PF00149">
    <property type="entry name" value="Metallophos"/>
    <property type="match status" value="1"/>
</dbReference>
<evidence type="ECO:0000313" key="3">
    <source>
        <dbReference type="EMBL" id="RMZ95347.1"/>
    </source>
</evidence>
<dbReference type="OrthoDB" id="630188at2759"/>
<dbReference type="CDD" id="cd07379">
    <property type="entry name" value="MPP_239FB"/>
    <property type="match status" value="1"/>
</dbReference>
<reference evidence="3 4" key="1">
    <citation type="journal article" date="2018" name="Sci. Rep.">
        <title>Genomic signatures of local adaptation to the degree of environmental predictability in rotifers.</title>
        <authorList>
            <person name="Franch-Gras L."/>
            <person name="Hahn C."/>
            <person name="Garcia-Roger E.M."/>
            <person name="Carmona M.J."/>
            <person name="Serra M."/>
            <person name="Gomez A."/>
        </authorList>
    </citation>
    <scope>NUCLEOTIDE SEQUENCE [LARGE SCALE GENOMIC DNA]</scope>
    <source>
        <strain evidence="3">HYR1</strain>
    </source>
</reference>
<dbReference type="AlphaFoldDB" id="A0A3M7P9D7"/>
<comment type="caution">
    <text evidence="3">The sequence shown here is derived from an EMBL/GenBank/DDBJ whole genome shotgun (WGS) entry which is preliminary data.</text>
</comment>
<dbReference type="PANTHER" id="PTHR12905">
    <property type="entry name" value="METALLOPHOSPHOESTERASE"/>
    <property type="match status" value="1"/>
</dbReference>
<dbReference type="InterPro" id="IPR029052">
    <property type="entry name" value="Metallo-depent_PP-like"/>
</dbReference>
<dbReference type="SUPFAM" id="SSF56300">
    <property type="entry name" value="Metallo-dependent phosphatases"/>
    <property type="match status" value="1"/>
</dbReference>
<dbReference type="EMBL" id="REGN01012462">
    <property type="protein sequence ID" value="RMZ95347.1"/>
    <property type="molecule type" value="Genomic_DNA"/>
</dbReference>
<keyword evidence="4" id="KW-1185">Reference proteome</keyword>
<sequence>MKISVHEFSNDPNRALKSFKLDKNPVQKLSLNTPIDQKKIRIVCISDTHTNVSTSMIPRADILIHAGDFLRIGSISEFNHFLDFLASLTHVQYKIIIAGNHDRFFDQKYYKKDFMKYVDQISKHCIYLQDRAIELFGLKIYGSPWQPVHCGNAFQLERGEQLLEKWNQIPDDTDILITHGPPLGFGDKIGVRHVGCVELLNTVVERVKPKLHVFGHIHEDHGIWTNGETCFINASICNREYRAVYDPILFDFDIPENKTKRDFIKQNLMENCLKDLKI</sequence>
<dbReference type="PANTHER" id="PTHR12905:SF0">
    <property type="entry name" value="CALCINEURIN-LIKE PHOSPHOESTERASE DOMAIN-CONTAINING PROTEIN"/>
    <property type="match status" value="1"/>
</dbReference>
<organism evidence="3 4">
    <name type="scientific">Brachionus plicatilis</name>
    <name type="common">Marine rotifer</name>
    <name type="synonym">Brachionus muelleri</name>
    <dbReference type="NCBI Taxonomy" id="10195"/>
    <lineage>
        <taxon>Eukaryota</taxon>
        <taxon>Metazoa</taxon>
        <taxon>Spiralia</taxon>
        <taxon>Gnathifera</taxon>
        <taxon>Rotifera</taxon>
        <taxon>Eurotatoria</taxon>
        <taxon>Monogononta</taxon>
        <taxon>Pseudotrocha</taxon>
        <taxon>Ploima</taxon>
        <taxon>Brachionidae</taxon>
        <taxon>Brachionus</taxon>
    </lineage>
</organism>
<dbReference type="Proteomes" id="UP000276133">
    <property type="component" value="Unassembled WGS sequence"/>
</dbReference>
<proteinExistence type="inferred from homology"/>
<comment type="similarity">
    <text evidence="1">Belongs to the UPF0046 family.</text>
</comment>
<dbReference type="InterPro" id="IPR051693">
    <property type="entry name" value="UPF0046_metallophosphoest"/>
</dbReference>
<gene>
    <name evidence="3" type="ORF">BpHYR1_011742</name>
</gene>
<evidence type="ECO:0000259" key="2">
    <source>
        <dbReference type="Pfam" id="PF00149"/>
    </source>
</evidence>
<dbReference type="Gene3D" id="3.60.21.10">
    <property type="match status" value="1"/>
</dbReference>
<dbReference type="GO" id="GO:0016787">
    <property type="term" value="F:hydrolase activity"/>
    <property type="evidence" value="ECO:0007669"/>
    <property type="project" value="InterPro"/>
</dbReference>
<accession>A0A3M7P9D7</accession>
<feature type="domain" description="Calcineurin-like phosphoesterase" evidence="2">
    <location>
        <begin position="40"/>
        <end position="219"/>
    </location>
</feature>
<protein>
    <submittedName>
        <fullName evidence="3">Metallophosphoesterase domain-containing 1</fullName>
    </submittedName>
</protein>
<evidence type="ECO:0000313" key="4">
    <source>
        <dbReference type="Proteomes" id="UP000276133"/>
    </source>
</evidence>
<name>A0A3M7P9D7_BRAPC</name>